<organism evidence="2 3">
    <name type="scientific">Bodo saltans</name>
    <name type="common">Flagellated protozoan</name>
    <dbReference type="NCBI Taxonomy" id="75058"/>
    <lineage>
        <taxon>Eukaryota</taxon>
        <taxon>Discoba</taxon>
        <taxon>Euglenozoa</taxon>
        <taxon>Kinetoplastea</taxon>
        <taxon>Metakinetoplastina</taxon>
        <taxon>Eubodonida</taxon>
        <taxon>Bodonidae</taxon>
        <taxon>Bodo</taxon>
    </lineage>
</organism>
<feature type="compositionally biased region" description="Low complexity" evidence="1">
    <location>
        <begin position="316"/>
        <end position="329"/>
    </location>
</feature>
<feature type="region of interest" description="Disordered" evidence="1">
    <location>
        <begin position="316"/>
        <end position="351"/>
    </location>
</feature>
<accession>A0A0S4JFJ1</accession>
<feature type="region of interest" description="Disordered" evidence="1">
    <location>
        <begin position="467"/>
        <end position="489"/>
    </location>
</feature>
<feature type="compositionally biased region" description="Low complexity" evidence="1">
    <location>
        <begin position="467"/>
        <end position="482"/>
    </location>
</feature>
<evidence type="ECO:0000313" key="3">
    <source>
        <dbReference type="Proteomes" id="UP000051952"/>
    </source>
</evidence>
<name>A0A0S4JFJ1_BODSA</name>
<dbReference type="EMBL" id="CYKH01001815">
    <property type="protein sequence ID" value="CUG90362.1"/>
    <property type="molecule type" value="Genomic_DNA"/>
</dbReference>
<dbReference type="AlphaFoldDB" id="A0A0S4JFJ1"/>
<feature type="region of interest" description="Disordered" evidence="1">
    <location>
        <begin position="876"/>
        <end position="896"/>
    </location>
</feature>
<feature type="region of interest" description="Disordered" evidence="1">
    <location>
        <begin position="782"/>
        <end position="803"/>
    </location>
</feature>
<evidence type="ECO:0000313" key="2">
    <source>
        <dbReference type="EMBL" id="CUG90362.1"/>
    </source>
</evidence>
<feature type="region of interest" description="Disordered" evidence="1">
    <location>
        <begin position="438"/>
        <end position="457"/>
    </location>
</feature>
<evidence type="ECO:0000256" key="1">
    <source>
        <dbReference type="SAM" id="MobiDB-lite"/>
    </source>
</evidence>
<reference evidence="3" key="1">
    <citation type="submission" date="2015-09" db="EMBL/GenBank/DDBJ databases">
        <authorList>
            <consortium name="Pathogen Informatics"/>
        </authorList>
    </citation>
    <scope>NUCLEOTIDE SEQUENCE [LARGE SCALE GENOMIC DNA]</scope>
    <source>
        <strain evidence="3">Lake Konstanz</strain>
    </source>
</reference>
<sequence length="923" mass="103196">MIGLRCSQRLLMLSRTTAVTPSLHPKELQTERYLSLRSQFSKLTVEELATRGLQLGKQVIQKDERIEAQALIMEVIAKVRHLPYRSMRDLLIMANTASLHSECVGLFHAKWELSLGSKDASFVPHEAVVDSAFALGDIDELARLATLAADRLERFSREIACDFVTWRIIWRLAGLCIQADDARDAKKRDMAEEAATQVWETCIKKYHPHLYNTVQEHILPYNDDGRDFTPVPPPTSASVAEATTTKTSSDPPGAPVSAEVNGGVTQKIPIITHPAHPPPLVYTRLDVEQGSTMRKGFQGIFRRIQRIVLYHRVPQGATGDAAATQQTPGLMDKPVEGGDGSTSTSVSSGGERMDALPDNGEMKFFLYCSQQNLLRFRPRKFLEPPLAEEPPINSGNVEQYYFSLVGSCRRGLYVEQAILYADEYRALLEERKRQDAMKTTEELAQKRASSGLVSSNEFEENNNLLPSTTASASQSANPSPATLATAPRDEEDTTVAESFIFHVLSVLQAARAHKQTLRFTRPILAETSQLTAALWSQILLAAGEERQVLVCRQGFDHAVQSLKSQSSLTAVAPSQMEYLLQTSLHALAKCHVPNFYDSVIAPCIEAKYIALNDETIAYLMTQNALHAPDAEGEVIRTREWMKERGQGMSTRVASLMMKVLMRVESPEMISFYKELVALARSSKLSGGSASDRTPSVVFKRIWLEELILCADRRRYALSQEDRRFIISEIERVFGELHIDPHTGKFSTSVLEGLRTQVAMIYYDAKHEPLAAFQRWEDQSERDCQHHTTAAATPTDGEGPSIPPPYLTDPRCYFLTRKPHCCTRTLETAAWRHHCKSFMDPHHTIGAADEETMSFASSKRARRDVAEACMSDMLHHNVARSDRPARPTSNSRQQAQHEDGYRALLATLLEETQKSGDAGELHFQ</sequence>
<gene>
    <name evidence="2" type="ORF">BSAL_26330</name>
</gene>
<dbReference type="OrthoDB" id="243988at2759"/>
<feature type="region of interest" description="Disordered" evidence="1">
    <location>
        <begin position="225"/>
        <end position="255"/>
    </location>
</feature>
<keyword evidence="3" id="KW-1185">Reference proteome</keyword>
<feature type="compositionally biased region" description="Low complexity" evidence="1">
    <location>
        <begin position="341"/>
        <end position="350"/>
    </location>
</feature>
<proteinExistence type="predicted"/>
<feature type="compositionally biased region" description="Polar residues" evidence="1">
    <location>
        <begin position="236"/>
        <end position="250"/>
    </location>
</feature>
<dbReference type="VEuPathDB" id="TriTrypDB:BSAL_26330"/>
<protein>
    <submittedName>
        <fullName evidence="2">Uncharacterized protein</fullName>
    </submittedName>
</protein>
<dbReference type="Proteomes" id="UP000051952">
    <property type="component" value="Unassembled WGS sequence"/>
</dbReference>